<dbReference type="EMBL" id="CP071793">
    <property type="protein sequence ID" value="QTD52969.1"/>
    <property type="molecule type" value="Genomic_DNA"/>
</dbReference>
<evidence type="ECO:0000313" key="3">
    <source>
        <dbReference type="EMBL" id="QTD52969.1"/>
    </source>
</evidence>
<dbReference type="Gene3D" id="2.40.420.20">
    <property type="match status" value="1"/>
</dbReference>
<dbReference type="Gene3D" id="2.40.30.170">
    <property type="match status" value="1"/>
</dbReference>
<reference evidence="3" key="1">
    <citation type="submission" date="2021-03" db="EMBL/GenBank/DDBJ databases">
        <title>Acanthopleuribacteraceae sp. M133.</title>
        <authorList>
            <person name="Wang G."/>
        </authorList>
    </citation>
    <scope>NUCLEOTIDE SEQUENCE</scope>
    <source>
        <strain evidence="3">M133</strain>
    </source>
</reference>
<dbReference type="Gene3D" id="1.10.287.470">
    <property type="entry name" value="Helix hairpin bin"/>
    <property type="match status" value="1"/>
</dbReference>
<organism evidence="3 4">
    <name type="scientific">Sulfidibacter corallicola</name>
    <dbReference type="NCBI Taxonomy" id="2818388"/>
    <lineage>
        <taxon>Bacteria</taxon>
        <taxon>Pseudomonadati</taxon>
        <taxon>Acidobacteriota</taxon>
        <taxon>Holophagae</taxon>
        <taxon>Acanthopleuribacterales</taxon>
        <taxon>Acanthopleuribacteraceae</taxon>
        <taxon>Sulfidibacter</taxon>
    </lineage>
</organism>
<evidence type="ECO:0000256" key="1">
    <source>
        <dbReference type="SAM" id="Coils"/>
    </source>
</evidence>
<dbReference type="KEGG" id="scor:J3U87_10935"/>
<dbReference type="RefSeq" id="WP_237383068.1">
    <property type="nucleotide sequence ID" value="NZ_CP071793.1"/>
</dbReference>
<evidence type="ECO:0000259" key="2">
    <source>
        <dbReference type="Pfam" id="PF25989"/>
    </source>
</evidence>
<accession>A0A8A4TSN2</accession>
<dbReference type="PANTHER" id="PTHR30469:SF15">
    <property type="entry name" value="HLYD FAMILY OF SECRETION PROTEINS"/>
    <property type="match status" value="1"/>
</dbReference>
<dbReference type="InterPro" id="IPR058637">
    <property type="entry name" value="YknX-like_C"/>
</dbReference>
<dbReference type="Proteomes" id="UP000663929">
    <property type="component" value="Chromosome"/>
</dbReference>
<protein>
    <submittedName>
        <fullName evidence="3">HlyD family efflux transporter periplasmic adaptor subunit</fullName>
    </submittedName>
</protein>
<name>A0A8A4TSN2_SULCO</name>
<dbReference type="PANTHER" id="PTHR30469">
    <property type="entry name" value="MULTIDRUG RESISTANCE PROTEIN MDTA"/>
    <property type="match status" value="1"/>
</dbReference>
<keyword evidence="4" id="KW-1185">Reference proteome</keyword>
<dbReference type="AlphaFoldDB" id="A0A8A4TSN2"/>
<feature type="domain" description="YknX-like C-terminal permuted SH3-like" evidence="2">
    <location>
        <begin position="330"/>
        <end position="395"/>
    </location>
</feature>
<sequence length="397" mass="43685">MKWKQWFNWKWIVGVLILGGLIALSLRPQPVPVEAVAIDEGPLEVSVAEDGRTRVKNRFAISAPISGKLLRVDLKPGDLVHAGETRLATIVPESPNLLDARGLAEARARVSAAQAELARAEAELPRIQSALQLARNQLDRQRRLMSGGHTTAELLETHENEVRLREAEARAQDKAVHVARYNVELAEAALIMGESEDASGVLDITAPVNGKVFRVFQESEGFVQAGTSLLELADPRDLEIVVDLLSKDAVKVSPGARVQLEHWGGERPLEGRVRLVEPSGFTKISALGVEEQRVNTVIDITTPPETWENLGDGFRVSVRIITWEAAELLLVPTGALFYKDDTWSVFKMVEGRAEMVPVKLGRRNGLHAELQEGLQRGDRVILYPSDEIQSGSLVEIL</sequence>
<dbReference type="GO" id="GO:1990281">
    <property type="term" value="C:efflux pump complex"/>
    <property type="evidence" value="ECO:0007669"/>
    <property type="project" value="TreeGrafter"/>
</dbReference>
<dbReference type="Gene3D" id="2.40.50.100">
    <property type="match status" value="1"/>
</dbReference>
<evidence type="ECO:0000313" key="4">
    <source>
        <dbReference type="Proteomes" id="UP000663929"/>
    </source>
</evidence>
<proteinExistence type="predicted"/>
<feature type="coiled-coil region" evidence="1">
    <location>
        <begin position="103"/>
        <end position="137"/>
    </location>
</feature>
<gene>
    <name evidence="3" type="ORF">J3U87_10935</name>
</gene>
<dbReference type="Pfam" id="PF25989">
    <property type="entry name" value="YknX_C"/>
    <property type="match status" value="1"/>
</dbReference>
<dbReference type="GO" id="GO:0015562">
    <property type="term" value="F:efflux transmembrane transporter activity"/>
    <property type="evidence" value="ECO:0007669"/>
    <property type="project" value="TreeGrafter"/>
</dbReference>
<keyword evidence="1" id="KW-0175">Coiled coil</keyword>